<evidence type="ECO:0000256" key="2">
    <source>
        <dbReference type="ARBA" id="ARBA00022112"/>
    </source>
</evidence>
<evidence type="ECO:0000256" key="3">
    <source>
        <dbReference type="ARBA" id="ARBA00022723"/>
    </source>
</evidence>
<evidence type="ECO:0000313" key="7">
    <source>
        <dbReference type="Proteomes" id="UP000244016"/>
    </source>
</evidence>
<evidence type="ECO:0000256" key="1">
    <source>
        <dbReference type="ARBA" id="ARBA00006964"/>
    </source>
</evidence>
<dbReference type="Pfam" id="PF01784">
    <property type="entry name" value="DUF34_NIF3"/>
    <property type="match status" value="1"/>
</dbReference>
<evidence type="ECO:0000256" key="4">
    <source>
        <dbReference type="PIRNR" id="PIRNR037489"/>
    </source>
</evidence>
<dbReference type="NCBIfam" id="TIGR00486">
    <property type="entry name" value="YbgI_SA1388"/>
    <property type="match status" value="1"/>
</dbReference>
<dbReference type="FunFam" id="3.40.1390.30:FF:000001">
    <property type="entry name" value="GTP cyclohydrolase 1 type 2"/>
    <property type="match status" value="1"/>
</dbReference>
<dbReference type="GO" id="GO:0005737">
    <property type="term" value="C:cytoplasm"/>
    <property type="evidence" value="ECO:0007669"/>
    <property type="project" value="TreeGrafter"/>
</dbReference>
<dbReference type="InterPro" id="IPR002678">
    <property type="entry name" value="DUF34/NIF3"/>
</dbReference>
<feature type="binding site" evidence="5">
    <location>
        <position position="333"/>
    </location>
    <ligand>
        <name>a divalent metal cation</name>
        <dbReference type="ChEBI" id="CHEBI:60240"/>
        <label>1</label>
    </ligand>
</feature>
<evidence type="ECO:0000256" key="5">
    <source>
        <dbReference type="PIRSR" id="PIRSR602678-1"/>
    </source>
</evidence>
<name>A0A2T5G4H8_9BACL</name>
<keyword evidence="3 4" id="KW-0479">Metal-binding</keyword>
<dbReference type="AlphaFoldDB" id="A0A2T5G4H8"/>
<dbReference type="Proteomes" id="UP000244016">
    <property type="component" value="Unassembled WGS sequence"/>
</dbReference>
<feature type="binding site" evidence="5">
    <location>
        <position position="330"/>
    </location>
    <ligand>
        <name>a divalent metal cation</name>
        <dbReference type="ChEBI" id="CHEBI:60240"/>
        <label>1</label>
    </ligand>
</feature>
<organism evidence="6 7">
    <name type="scientific">Brockia lithotrophica</name>
    <dbReference type="NCBI Taxonomy" id="933949"/>
    <lineage>
        <taxon>Bacteria</taxon>
        <taxon>Bacillati</taxon>
        <taxon>Bacillota</taxon>
        <taxon>Bacilli</taxon>
        <taxon>Bacillales</taxon>
        <taxon>Bacillales Family X. Incertae Sedis</taxon>
        <taxon>Brockia</taxon>
    </lineage>
</organism>
<dbReference type="Gene3D" id="3.40.1390.30">
    <property type="entry name" value="NIF3 (NGG1p interacting factor 3)-like"/>
    <property type="match status" value="1"/>
</dbReference>
<feature type="binding site" evidence="5">
    <location>
        <position position="66"/>
    </location>
    <ligand>
        <name>a divalent metal cation</name>
        <dbReference type="ChEBI" id="CHEBI:60240"/>
        <label>1</label>
    </ligand>
</feature>
<comment type="caution">
    <text evidence="6">The sequence shown here is derived from an EMBL/GenBank/DDBJ whole genome shotgun (WGS) entry which is preliminary data.</text>
</comment>
<dbReference type="InterPro" id="IPR015867">
    <property type="entry name" value="N-reg_PII/ATP_PRibTrfase_C"/>
</dbReference>
<dbReference type="PANTHER" id="PTHR13799">
    <property type="entry name" value="NGG1 INTERACTING FACTOR 3"/>
    <property type="match status" value="1"/>
</dbReference>
<dbReference type="InterPro" id="IPR036069">
    <property type="entry name" value="DUF34/NIF3_sf"/>
</dbReference>
<dbReference type="Gene3D" id="3.30.70.120">
    <property type="match status" value="1"/>
</dbReference>
<dbReference type="PIRSF" id="PIRSF037489">
    <property type="entry name" value="UCP037489_NIF3_YqfO"/>
    <property type="match status" value="1"/>
</dbReference>
<protein>
    <recommendedName>
        <fullName evidence="2 4">GTP cyclohydrolase 1 type 2 homolog</fullName>
    </recommendedName>
</protein>
<sequence>MLRVRDVVDILEDLAPRAFALRDDPVGLQVGRPDKPVRRLLVALEVDRRVLAEADAAGADLLVVHHPPIFRPLTELRTDRGNVAILARLLAEDRSVYAMHTNYDAAPGGMNDVLARRIGLANVRPFGAGSEVGYAKVVVFVPETHARDVLKAMAEAGAGHIGNYDHAAFLGRGTGTFRPLPGADPFVGEVGRLEEVEERRLEMIVPEERLSRVLAAMRRVHPYEEIAYDVYPLREPRREVGLGRIGELGAPVTLAEFAREVGQRLARSSVRVVGPLELTVRRVAVVGGAGSSWAAAAREAGADVLVTGDVGYHRAREALDAGIALLDVGHDVEAIFVPEVAAYLRRAFAERGWEVEVRESGVTWDPFATIGCG</sequence>
<dbReference type="SUPFAM" id="SSF102705">
    <property type="entry name" value="NIF3 (NGG1p interacting factor 3)-like"/>
    <property type="match status" value="1"/>
</dbReference>
<dbReference type="InterPro" id="IPR017221">
    <property type="entry name" value="DUF34/NIF3_bac"/>
</dbReference>
<feature type="binding site" evidence="5">
    <location>
        <position position="65"/>
    </location>
    <ligand>
        <name>a divalent metal cation</name>
        <dbReference type="ChEBI" id="CHEBI:60240"/>
        <label>1</label>
    </ligand>
</feature>
<evidence type="ECO:0000313" key="6">
    <source>
        <dbReference type="EMBL" id="PTQ51097.1"/>
    </source>
</evidence>
<dbReference type="EMBL" id="PEBW01000007">
    <property type="protein sequence ID" value="PTQ51097.1"/>
    <property type="molecule type" value="Genomic_DNA"/>
</dbReference>
<reference evidence="6 7" key="1">
    <citation type="submission" date="2017-08" db="EMBL/GenBank/DDBJ databases">
        <title>Burning lignite coal seam in the remote Altai Mountains harbors a hydrogen-driven thermophilic microbial community.</title>
        <authorList>
            <person name="Kadnikov V.V."/>
            <person name="Mardanov A.V."/>
            <person name="Ivasenko D."/>
            <person name="Beletsky A.V."/>
            <person name="Karnachuk O.V."/>
            <person name="Ravin N.V."/>
        </authorList>
    </citation>
    <scope>NUCLEOTIDE SEQUENCE [LARGE SCALE GENOMIC DNA]</scope>
    <source>
        <strain evidence="6">AL31</strain>
    </source>
</reference>
<comment type="similarity">
    <text evidence="1 4">Belongs to the GTP cyclohydrolase I type 2/NIF3 family.</text>
</comment>
<gene>
    <name evidence="6" type="ORF">BLITH_0527</name>
</gene>
<dbReference type="PANTHER" id="PTHR13799:SF14">
    <property type="entry name" value="GTP CYCLOHYDROLASE 1 TYPE 2 HOMOLOG"/>
    <property type="match status" value="1"/>
</dbReference>
<proteinExistence type="inferred from homology"/>
<feature type="binding site" evidence="5">
    <location>
        <position position="104"/>
    </location>
    <ligand>
        <name>a divalent metal cation</name>
        <dbReference type="ChEBI" id="CHEBI:60240"/>
        <label>1</label>
    </ligand>
</feature>
<dbReference type="GO" id="GO:0046872">
    <property type="term" value="F:metal ion binding"/>
    <property type="evidence" value="ECO:0007669"/>
    <property type="project" value="UniProtKB-UniRule"/>
</dbReference>
<accession>A0A2T5G4H8</accession>